<comment type="caution">
    <text evidence="2">The sequence shown here is derived from an EMBL/GenBank/DDBJ whole genome shotgun (WGS) entry which is preliminary data.</text>
</comment>
<sequence length="76" mass="8224">MEDEDRPHALASGRKDAAASLASESLDPYSVDELDARVKLLENEIERVRAHKARSKTSRLAAEALFRSPASSDGAS</sequence>
<dbReference type="RefSeq" id="WP_183623959.1">
    <property type="nucleotide sequence ID" value="NZ_JACIDX010000004.1"/>
</dbReference>
<proteinExistence type="predicted"/>
<dbReference type="EMBL" id="JACIDX010000004">
    <property type="protein sequence ID" value="MBB3954462.1"/>
    <property type="molecule type" value="Genomic_DNA"/>
</dbReference>
<name>A0A7W6G6Z5_9SPHN</name>
<protein>
    <submittedName>
        <fullName evidence="2">Uncharacterized small protein (DUF1192 family)</fullName>
    </submittedName>
</protein>
<feature type="region of interest" description="Disordered" evidence="1">
    <location>
        <begin position="1"/>
        <end position="26"/>
    </location>
</feature>
<evidence type="ECO:0000256" key="1">
    <source>
        <dbReference type="SAM" id="MobiDB-lite"/>
    </source>
</evidence>
<keyword evidence="3" id="KW-1185">Reference proteome</keyword>
<evidence type="ECO:0000313" key="2">
    <source>
        <dbReference type="EMBL" id="MBB3954462.1"/>
    </source>
</evidence>
<dbReference type="Pfam" id="PF06698">
    <property type="entry name" value="DUF1192"/>
    <property type="match status" value="1"/>
</dbReference>
<feature type="compositionally biased region" description="Basic and acidic residues" evidence="1">
    <location>
        <begin position="1"/>
        <end position="17"/>
    </location>
</feature>
<dbReference type="InterPro" id="IPR009579">
    <property type="entry name" value="DUF1192"/>
</dbReference>
<evidence type="ECO:0000313" key="3">
    <source>
        <dbReference type="Proteomes" id="UP000548867"/>
    </source>
</evidence>
<dbReference type="AlphaFoldDB" id="A0A7W6G6Z5"/>
<organism evidence="2 3">
    <name type="scientific">Novosphingobium sediminicola</name>
    <dbReference type="NCBI Taxonomy" id="563162"/>
    <lineage>
        <taxon>Bacteria</taxon>
        <taxon>Pseudomonadati</taxon>
        <taxon>Pseudomonadota</taxon>
        <taxon>Alphaproteobacteria</taxon>
        <taxon>Sphingomonadales</taxon>
        <taxon>Sphingomonadaceae</taxon>
        <taxon>Novosphingobium</taxon>
    </lineage>
</organism>
<gene>
    <name evidence="2" type="ORF">GGR38_001389</name>
</gene>
<reference evidence="2 3" key="1">
    <citation type="submission" date="2020-08" db="EMBL/GenBank/DDBJ databases">
        <title>Genomic Encyclopedia of Type Strains, Phase IV (KMG-IV): sequencing the most valuable type-strain genomes for metagenomic binning, comparative biology and taxonomic classification.</title>
        <authorList>
            <person name="Goeker M."/>
        </authorList>
    </citation>
    <scope>NUCLEOTIDE SEQUENCE [LARGE SCALE GENOMIC DNA]</scope>
    <source>
        <strain evidence="2 3">DSM 27057</strain>
    </source>
</reference>
<dbReference type="Proteomes" id="UP000548867">
    <property type="component" value="Unassembled WGS sequence"/>
</dbReference>
<accession>A0A7W6G6Z5</accession>